<dbReference type="Pfam" id="PF00884">
    <property type="entry name" value="Sulfatase"/>
    <property type="match status" value="1"/>
</dbReference>
<keyword evidence="3" id="KW-0378">Hydrolase</keyword>
<name>A0A4R5DBY6_9ACTN</name>
<gene>
    <name evidence="6" type="ORF">E1269_10205</name>
</gene>
<protein>
    <submittedName>
        <fullName evidence="6">Arylsulfatase</fullName>
    </submittedName>
</protein>
<dbReference type="InParanoid" id="A0A4R5DBY6"/>
<dbReference type="OrthoDB" id="9777306at2"/>
<evidence type="ECO:0000256" key="4">
    <source>
        <dbReference type="ARBA" id="ARBA00022837"/>
    </source>
</evidence>
<dbReference type="EMBL" id="SMKZ01000011">
    <property type="protein sequence ID" value="TDE11226.1"/>
    <property type="molecule type" value="Genomic_DNA"/>
</dbReference>
<evidence type="ECO:0000259" key="5">
    <source>
        <dbReference type="Pfam" id="PF00884"/>
    </source>
</evidence>
<evidence type="ECO:0000313" key="6">
    <source>
        <dbReference type="EMBL" id="TDE11226.1"/>
    </source>
</evidence>
<feature type="domain" description="Sulfatase N-terminal" evidence="5">
    <location>
        <begin position="10"/>
        <end position="316"/>
    </location>
</feature>
<keyword evidence="4" id="KW-0106">Calcium</keyword>
<evidence type="ECO:0000256" key="1">
    <source>
        <dbReference type="ARBA" id="ARBA00008779"/>
    </source>
</evidence>
<dbReference type="RefSeq" id="WP_131893998.1">
    <property type="nucleotide sequence ID" value="NZ_SMKZ01000011.1"/>
</dbReference>
<dbReference type="GO" id="GO:0046872">
    <property type="term" value="F:metal ion binding"/>
    <property type="evidence" value="ECO:0007669"/>
    <property type="project" value="UniProtKB-KW"/>
</dbReference>
<accession>A0A4R5DBY6</accession>
<dbReference type="GO" id="GO:0004065">
    <property type="term" value="F:arylsulfatase activity"/>
    <property type="evidence" value="ECO:0007669"/>
    <property type="project" value="TreeGrafter"/>
</dbReference>
<dbReference type="PROSITE" id="PS00523">
    <property type="entry name" value="SULFATASE_1"/>
    <property type="match status" value="1"/>
</dbReference>
<sequence>MSPVRAEARPNIVVIVADDMGFGDFGFVNGGISSTPALDDLAATSLVLEQHYSASPVCAPARAALLTGRYPQRTGVIDTLEARGTDRLRLDEVTIADVLRHHGYRTGIVGKWHTGAVGEAYAPTRRGFDEFAGFRGGWQDYWDWHLEHDGTPMEADGRYLTDVLTEEAAGFIRRHAGRPFFLHVAFNAPHFPFQAPADLVEKHRAAGRTEVVATIYAMLEAMDRGVGQIVRALADAGLTERTIVVFTSDNGPDHAGEGDRCAARFNAGLAGSKQHVYDGGIRVPAIVHWPGTVAPGRSDAFVHLTDWFPTLLRIAGAGSGGASGSSSLPLDGRDVSPLLLGQAVEDTPRFWQWTRYRPRPDSNAAMRDGRWKLVRPAVPATLDLRDRDQAIDVDIKRRRGSYVDVDDTDPPPPEAIDAPPARLFDLAADPGEQRDVATDHPGVVARMQAELDRWFDEMERDRLTPEDRTGGRL</sequence>
<proteinExistence type="inferred from homology"/>
<dbReference type="PROSITE" id="PS00149">
    <property type="entry name" value="SULFATASE_2"/>
    <property type="match status" value="1"/>
</dbReference>
<reference evidence="6 7" key="1">
    <citation type="submission" date="2019-03" db="EMBL/GenBank/DDBJ databases">
        <title>Draft genome sequences of novel Actinobacteria.</title>
        <authorList>
            <person name="Sahin N."/>
            <person name="Ay H."/>
            <person name="Saygin H."/>
        </authorList>
    </citation>
    <scope>NUCLEOTIDE SEQUENCE [LARGE SCALE GENOMIC DNA]</scope>
    <source>
        <strain evidence="6 7">5K138</strain>
    </source>
</reference>
<evidence type="ECO:0000256" key="3">
    <source>
        <dbReference type="ARBA" id="ARBA00022801"/>
    </source>
</evidence>
<dbReference type="Proteomes" id="UP000294739">
    <property type="component" value="Unassembled WGS sequence"/>
</dbReference>
<dbReference type="Gene3D" id="3.40.720.10">
    <property type="entry name" value="Alkaline Phosphatase, subunit A"/>
    <property type="match status" value="1"/>
</dbReference>
<dbReference type="SUPFAM" id="SSF53649">
    <property type="entry name" value="Alkaline phosphatase-like"/>
    <property type="match status" value="1"/>
</dbReference>
<comment type="similarity">
    <text evidence="1">Belongs to the sulfatase family.</text>
</comment>
<dbReference type="AlphaFoldDB" id="A0A4R5DBY6"/>
<dbReference type="Gene3D" id="3.30.1120.10">
    <property type="match status" value="1"/>
</dbReference>
<evidence type="ECO:0000256" key="2">
    <source>
        <dbReference type="ARBA" id="ARBA00022723"/>
    </source>
</evidence>
<dbReference type="InterPro" id="IPR000917">
    <property type="entry name" value="Sulfatase_N"/>
</dbReference>
<comment type="caution">
    <text evidence="6">The sequence shown here is derived from an EMBL/GenBank/DDBJ whole genome shotgun (WGS) entry which is preliminary data.</text>
</comment>
<dbReference type="PANTHER" id="PTHR42693">
    <property type="entry name" value="ARYLSULFATASE FAMILY MEMBER"/>
    <property type="match status" value="1"/>
</dbReference>
<dbReference type="InterPro" id="IPR024607">
    <property type="entry name" value="Sulfatase_CS"/>
</dbReference>
<dbReference type="InterPro" id="IPR017850">
    <property type="entry name" value="Alkaline_phosphatase_core_sf"/>
</dbReference>
<keyword evidence="2" id="KW-0479">Metal-binding</keyword>
<organism evidence="6 7">
    <name type="scientific">Jiangella asiatica</name>
    <dbReference type="NCBI Taxonomy" id="2530372"/>
    <lineage>
        <taxon>Bacteria</taxon>
        <taxon>Bacillati</taxon>
        <taxon>Actinomycetota</taxon>
        <taxon>Actinomycetes</taxon>
        <taxon>Jiangellales</taxon>
        <taxon>Jiangellaceae</taxon>
        <taxon>Jiangella</taxon>
    </lineage>
</organism>
<dbReference type="InterPro" id="IPR050738">
    <property type="entry name" value="Sulfatase"/>
</dbReference>
<evidence type="ECO:0000313" key="7">
    <source>
        <dbReference type="Proteomes" id="UP000294739"/>
    </source>
</evidence>
<dbReference type="PANTHER" id="PTHR42693:SF53">
    <property type="entry name" value="ENDO-4-O-SULFATASE"/>
    <property type="match status" value="1"/>
</dbReference>
<keyword evidence="7" id="KW-1185">Reference proteome</keyword>